<evidence type="ECO:0000313" key="3">
    <source>
        <dbReference type="Proteomes" id="UP000322634"/>
    </source>
</evidence>
<accession>A0A5D0UB22</accession>
<dbReference type="Proteomes" id="UP000322634">
    <property type="component" value="Unassembled WGS sequence"/>
</dbReference>
<dbReference type="GO" id="GO:0008757">
    <property type="term" value="F:S-adenosylmethionine-dependent methyltransferase activity"/>
    <property type="evidence" value="ECO:0007669"/>
    <property type="project" value="InterPro"/>
</dbReference>
<organism evidence="2 3">
    <name type="scientific">Actinomadura syzygii</name>
    <dbReference type="NCBI Taxonomy" id="1427538"/>
    <lineage>
        <taxon>Bacteria</taxon>
        <taxon>Bacillati</taxon>
        <taxon>Actinomycetota</taxon>
        <taxon>Actinomycetes</taxon>
        <taxon>Streptosporangiales</taxon>
        <taxon>Thermomonosporaceae</taxon>
        <taxon>Actinomadura</taxon>
    </lineage>
</organism>
<dbReference type="AlphaFoldDB" id="A0A5D0UB22"/>
<dbReference type="Pfam" id="PF08241">
    <property type="entry name" value="Methyltransf_11"/>
    <property type="match status" value="1"/>
</dbReference>
<gene>
    <name evidence="2" type="ORF">FXF65_12700</name>
</gene>
<dbReference type="CDD" id="cd02440">
    <property type="entry name" value="AdoMet_MTases"/>
    <property type="match status" value="1"/>
</dbReference>
<dbReference type="SUPFAM" id="SSF53335">
    <property type="entry name" value="S-adenosyl-L-methionine-dependent methyltransferases"/>
    <property type="match status" value="1"/>
</dbReference>
<dbReference type="OrthoDB" id="9786503at2"/>
<keyword evidence="2" id="KW-0489">Methyltransferase</keyword>
<feature type="domain" description="Methyltransferase type 11" evidence="1">
    <location>
        <begin position="57"/>
        <end position="156"/>
    </location>
</feature>
<dbReference type="Gene3D" id="3.40.50.150">
    <property type="entry name" value="Vaccinia Virus protein VP39"/>
    <property type="match status" value="1"/>
</dbReference>
<proteinExistence type="predicted"/>
<dbReference type="GO" id="GO:0032259">
    <property type="term" value="P:methylation"/>
    <property type="evidence" value="ECO:0007669"/>
    <property type="project" value="UniProtKB-KW"/>
</dbReference>
<keyword evidence="2" id="KW-0808">Transferase</keyword>
<dbReference type="EMBL" id="VSFF01000005">
    <property type="protein sequence ID" value="TYC14990.1"/>
    <property type="molecule type" value="Genomic_DNA"/>
</dbReference>
<dbReference type="PANTHER" id="PTHR43591:SF24">
    <property type="entry name" value="2-METHOXY-6-POLYPRENYL-1,4-BENZOQUINOL METHYLASE, MITOCHONDRIAL"/>
    <property type="match status" value="1"/>
</dbReference>
<dbReference type="InterPro" id="IPR029063">
    <property type="entry name" value="SAM-dependent_MTases_sf"/>
</dbReference>
<dbReference type="PANTHER" id="PTHR43591">
    <property type="entry name" value="METHYLTRANSFERASE"/>
    <property type="match status" value="1"/>
</dbReference>
<reference evidence="2 3" key="1">
    <citation type="submission" date="2019-08" db="EMBL/GenBank/DDBJ databases">
        <title>Actinomadura sp. nov. CYP1-5 isolated from mountain soil.</title>
        <authorList>
            <person name="Songsumanus A."/>
            <person name="Kuncharoen N."/>
            <person name="Kudo T."/>
            <person name="Yuki M."/>
            <person name="Igarashi Y."/>
            <person name="Tanasupawat S."/>
        </authorList>
    </citation>
    <scope>NUCLEOTIDE SEQUENCE [LARGE SCALE GENOMIC DNA]</scope>
    <source>
        <strain evidence="2 3">GKU157</strain>
    </source>
</reference>
<dbReference type="InterPro" id="IPR013216">
    <property type="entry name" value="Methyltransf_11"/>
</dbReference>
<keyword evidence="3" id="KW-1185">Reference proteome</keyword>
<sequence length="215" mass="23279">MGLRMSEVGEITRETCGRYDANASSYGEASEDYDRFPGLRAEVVEFARLAPRPLPVLDLGCGGGRDARLLASLGRTVIAGDYAPAMLEWARDRSRGREEGRTLGFLRLNTLALPLRDASLAGVWASGSLLHIPSVGMERALAEIYRVLAPAGIAAISMRIGDGEGWKKGGSLDGRRWFTFVDPDAFTNRLEAAGFTGVRIRFAGRAGWFIAVGTR</sequence>
<comment type="caution">
    <text evidence="2">The sequence shown here is derived from an EMBL/GenBank/DDBJ whole genome shotgun (WGS) entry which is preliminary data.</text>
</comment>
<evidence type="ECO:0000259" key="1">
    <source>
        <dbReference type="Pfam" id="PF08241"/>
    </source>
</evidence>
<name>A0A5D0UB22_9ACTN</name>
<protein>
    <submittedName>
        <fullName evidence="2">Class I SAM-dependent methyltransferase</fullName>
    </submittedName>
</protein>
<evidence type="ECO:0000313" key="2">
    <source>
        <dbReference type="EMBL" id="TYC14990.1"/>
    </source>
</evidence>